<organism evidence="1 2">
    <name type="scientific">Helianthus annuus</name>
    <name type="common">Common sunflower</name>
    <dbReference type="NCBI Taxonomy" id="4232"/>
    <lineage>
        <taxon>Eukaryota</taxon>
        <taxon>Viridiplantae</taxon>
        <taxon>Streptophyta</taxon>
        <taxon>Embryophyta</taxon>
        <taxon>Tracheophyta</taxon>
        <taxon>Spermatophyta</taxon>
        <taxon>Magnoliopsida</taxon>
        <taxon>eudicotyledons</taxon>
        <taxon>Gunneridae</taxon>
        <taxon>Pentapetalae</taxon>
        <taxon>asterids</taxon>
        <taxon>campanulids</taxon>
        <taxon>Asterales</taxon>
        <taxon>Asteraceae</taxon>
        <taxon>Asteroideae</taxon>
        <taxon>Heliantheae alliance</taxon>
        <taxon>Heliantheae</taxon>
        <taxon>Helianthus</taxon>
    </lineage>
</organism>
<dbReference type="InParanoid" id="A0A251UKW1"/>
<keyword evidence="2" id="KW-1185">Reference proteome</keyword>
<accession>A0A251UKW1</accession>
<sequence length="60" mass="6787">MVVNGLLLSYSFTTISRSYNSTVCTIHKSFWYTLITSVSNLGFQLSSNRNFCLVTIRDSV</sequence>
<evidence type="ECO:0000313" key="2">
    <source>
        <dbReference type="Proteomes" id="UP000215914"/>
    </source>
</evidence>
<reference evidence="2" key="1">
    <citation type="journal article" date="2017" name="Nature">
        <title>The sunflower genome provides insights into oil metabolism, flowering and Asterid evolution.</title>
        <authorList>
            <person name="Badouin H."/>
            <person name="Gouzy J."/>
            <person name="Grassa C.J."/>
            <person name="Murat F."/>
            <person name="Staton S.E."/>
            <person name="Cottret L."/>
            <person name="Lelandais-Briere C."/>
            <person name="Owens G.L."/>
            <person name="Carrere S."/>
            <person name="Mayjonade B."/>
            <person name="Legrand L."/>
            <person name="Gill N."/>
            <person name="Kane N.C."/>
            <person name="Bowers J.E."/>
            <person name="Hubner S."/>
            <person name="Bellec A."/>
            <person name="Berard A."/>
            <person name="Berges H."/>
            <person name="Blanchet N."/>
            <person name="Boniface M.C."/>
            <person name="Brunel D."/>
            <person name="Catrice O."/>
            <person name="Chaidir N."/>
            <person name="Claudel C."/>
            <person name="Donnadieu C."/>
            <person name="Faraut T."/>
            <person name="Fievet G."/>
            <person name="Helmstetter N."/>
            <person name="King M."/>
            <person name="Knapp S.J."/>
            <person name="Lai Z."/>
            <person name="Le Paslier M.C."/>
            <person name="Lippi Y."/>
            <person name="Lorenzon L."/>
            <person name="Mandel J.R."/>
            <person name="Marage G."/>
            <person name="Marchand G."/>
            <person name="Marquand E."/>
            <person name="Bret-Mestries E."/>
            <person name="Morien E."/>
            <person name="Nambeesan S."/>
            <person name="Nguyen T."/>
            <person name="Pegot-Espagnet P."/>
            <person name="Pouilly N."/>
            <person name="Raftis F."/>
            <person name="Sallet E."/>
            <person name="Schiex T."/>
            <person name="Thomas J."/>
            <person name="Vandecasteele C."/>
            <person name="Vares D."/>
            <person name="Vear F."/>
            <person name="Vautrin S."/>
            <person name="Crespi M."/>
            <person name="Mangin B."/>
            <person name="Burke J.M."/>
            <person name="Salse J."/>
            <person name="Munos S."/>
            <person name="Vincourt P."/>
            <person name="Rieseberg L.H."/>
            <person name="Langlade N.B."/>
        </authorList>
    </citation>
    <scope>NUCLEOTIDE SEQUENCE [LARGE SCALE GENOMIC DNA]</scope>
    <source>
        <strain evidence="2">cv. SF193</strain>
    </source>
</reference>
<proteinExistence type="predicted"/>
<protein>
    <submittedName>
        <fullName evidence="1">Uncharacterized protein</fullName>
    </submittedName>
</protein>
<gene>
    <name evidence="1" type="ORF">HannXRQ_Chr05g0131441</name>
</gene>
<dbReference type="AlphaFoldDB" id="A0A251UKW1"/>
<dbReference type="Proteomes" id="UP000215914">
    <property type="component" value="Chromosome 5"/>
</dbReference>
<name>A0A251UKW1_HELAN</name>
<dbReference type="EMBL" id="CM007894">
    <property type="protein sequence ID" value="OTG23965.1"/>
    <property type="molecule type" value="Genomic_DNA"/>
</dbReference>
<evidence type="ECO:0000313" key="1">
    <source>
        <dbReference type="EMBL" id="OTG23965.1"/>
    </source>
</evidence>